<dbReference type="RefSeq" id="WP_140944200.1">
    <property type="nucleotide sequence ID" value="NZ_FAOO01000002.1"/>
</dbReference>
<keyword evidence="2" id="KW-1185">Reference proteome</keyword>
<name>A0A0S4MVI9_9BACT</name>
<dbReference type="AlphaFoldDB" id="A0A0S4MVI9"/>
<protein>
    <recommendedName>
        <fullName evidence="3">DUF721 domain-containing protein</fullName>
    </recommendedName>
</protein>
<evidence type="ECO:0000313" key="1">
    <source>
        <dbReference type="EMBL" id="CUU02022.1"/>
    </source>
</evidence>
<dbReference type="Pfam" id="PF05258">
    <property type="entry name" value="DciA"/>
    <property type="match status" value="1"/>
</dbReference>
<dbReference type="EMBL" id="FAOO01000002">
    <property type="protein sequence ID" value="CUU02022.1"/>
    <property type="molecule type" value="Genomic_DNA"/>
</dbReference>
<dbReference type="PANTHER" id="PTHR36456">
    <property type="entry name" value="UPF0232 PROTEIN SCO3875"/>
    <property type="match status" value="1"/>
</dbReference>
<dbReference type="STRING" id="1643428.GCA_001442855_00387"/>
<evidence type="ECO:0000313" key="2">
    <source>
        <dbReference type="Proteomes" id="UP000320623"/>
    </source>
</evidence>
<evidence type="ECO:0008006" key="3">
    <source>
        <dbReference type="Google" id="ProtNLM"/>
    </source>
</evidence>
<organism evidence="1 2">
    <name type="scientific">Candidatus Thermokryptus mobilis</name>
    <dbReference type="NCBI Taxonomy" id="1643428"/>
    <lineage>
        <taxon>Bacteria</taxon>
        <taxon>Pseudomonadati</taxon>
        <taxon>Candidatus Kryptoniota</taxon>
        <taxon>Candidatus Thermokryptus</taxon>
    </lineage>
</organism>
<reference evidence="2" key="1">
    <citation type="submission" date="2015-11" db="EMBL/GenBank/DDBJ databases">
        <authorList>
            <person name="Varghese N."/>
        </authorList>
    </citation>
    <scope>NUCLEOTIDE SEQUENCE [LARGE SCALE GENOMIC DNA]</scope>
</reference>
<sequence length="106" mass="12268">MRKKGPTLLGEVLIELLKELGIEHKVKEEMALSCWGEVVGPYIARVSFAERVENGVLYVKVENPSWKHHLFMLRREIIKKINDHLKSNAIKEIVFIDVGQNFKNKV</sequence>
<proteinExistence type="predicted"/>
<dbReference type="InterPro" id="IPR007922">
    <property type="entry name" value="DciA-like"/>
</dbReference>
<dbReference type="OrthoDB" id="9796545at2"/>
<accession>A0A0S4MVI9</accession>
<gene>
    <name evidence="1" type="ORF">JGI1_00400</name>
</gene>
<dbReference type="PANTHER" id="PTHR36456:SF1">
    <property type="entry name" value="UPF0232 PROTEIN SCO3875"/>
    <property type="match status" value="1"/>
</dbReference>
<dbReference type="Proteomes" id="UP000320623">
    <property type="component" value="Unassembled WGS sequence"/>
</dbReference>